<proteinExistence type="predicted"/>
<protein>
    <submittedName>
        <fullName evidence="1">Uncharacterized protein</fullName>
    </submittedName>
</protein>
<comment type="caution">
    <text evidence="1">The sequence shown here is derived from an EMBL/GenBank/DDBJ whole genome shotgun (WGS) entry which is preliminary data.</text>
</comment>
<reference evidence="1 2" key="1">
    <citation type="journal article" date="2018" name="Sci. Rep.">
        <title>Genomic signatures of local adaptation to the degree of environmental predictability in rotifers.</title>
        <authorList>
            <person name="Franch-Gras L."/>
            <person name="Hahn C."/>
            <person name="Garcia-Roger E.M."/>
            <person name="Carmona M.J."/>
            <person name="Serra M."/>
            <person name="Gomez A."/>
        </authorList>
    </citation>
    <scope>NUCLEOTIDE SEQUENCE [LARGE SCALE GENOMIC DNA]</scope>
    <source>
        <strain evidence="1">HYR1</strain>
    </source>
</reference>
<dbReference type="EMBL" id="REGN01003312">
    <property type="protein sequence ID" value="RNA23322.1"/>
    <property type="molecule type" value="Genomic_DNA"/>
</dbReference>
<evidence type="ECO:0000313" key="2">
    <source>
        <dbReference type="Proteomes" id="UP000276133"/>
    </source>
</evidence>
<organism evidence="1 2">
    <name type="scientific">Brachionus plicatilis</name>
    <name type="common">Marine rotifer</name>
    <name type="synonym">Brachionus muelleri</name>
    <dbReference type="NCBI Taxonomy" id="10195"/>
    <lineage>
        <taxon>Eukaryota</taxon>
        <taxon>Metazoa</taxon>
        <taxon>Spiralia</taxon>
        <taxon>Gnathifera</taxon>
        <taxon>Rotifera</taxon>
        <taxon>Eurotatoria</taxon>
        <taxon>Monogononta</taxon>
        <taxon>Pseudotrocha</taxon>
        <taxon>Ploima</taxon>
        <taxon>Brachionidae</taxon>
        <taxon>Brachionus</taxon>
    </lineage>
</organism>
<gene>
    <name evidence="1" type="ORF">BpHYR1_016238</name>
</gene>
<keyword evidence="2" id="KW-1185">Reference proteome</keyword>
<dbReference type="AlphaFoldDB" id="A0A3M7RIB9"/>
<sequence>MEAKNSPNLVIFYFQKKLCTSGIAIIPNFFKAAVKKICVFKTPNIQGHYIITKKMRRKYFLALDRKKKSLMIDKFSLIKLDQIIKITNLRLTDRRVNQSVWQVLIQQMFKGYFQQIDPIIQANNFTKVVYLDLQSIKLLTATFLIK</sequence>
<accession>A0A3M7RIB9</accession>
<dbReference type="Proteomes" id="UP000276133">
    <property type="component" value="Unassembled WGS sequence"/>
</dbReference>
<evidence type="ECO:0000313" key="1">
    <source>
        <dbReference type="EMBL" id="RNA23322.1"/>
    </source>
</evidence>
<name>A0A3M7RIB9_BRAPC</name>